<dbReference type="EMBL" id="RBNI01009556">
    <property type="protein sequence ID" value="RUP44119.1"/>
    <property type="molecule type" value="Genomic_DNA"/>
</dbReference>
<keyword evidence="7 8" id="KW-0472">Membrane</keyword>
<dbReference type="PANTHER" id="PTHR12385">
    <property type="entry name" value="CHOLINE TRANSPORTER-LIKE (SLC FAMILY 44)"/>
    <property type="match status" value="1"/>
</dbReference>
<dbReference type="AlphaFoldDB" id="A0A433CZV8"/>
<keyword evidence="10" id="KW-1185">Reference proteome</keyword>
<keyword evidence="6 8" id="KW-1133">Transmembrane helix</keyword>
<gene>
    <name evidence="9" type="ORF">BC936DRAFT_149904</name>
</gene>
<evidence type="ECO:0000256" key="7">
    <source>
        <dbReference type="ARBA" id="ARBA00023136"/>
    </source>
</evidence>
<evidence type="ECO:0000313" key="9">
    <source>
        <dbReference type="EMBL" id="RUP44119.1"/>
    </source>
</evidence>
<evidence type="ECO:0000256" key="8">
    <source>
        <dbReference type="RuleBase" id="RU368066"/>
    </source>
</evidence>
<comment type="similarity">
    <text evidence="3 8">Belongs to the CTL (choline transporter-like) family.</text>
</comment>
<dbReference type="Pfam" id="PF04515">
    <property type="entry name" value="Choline_transpo"/>
    <property type="match status" value="1"/>
</dbReference>
<dbReference type="Proteomes" id="UP000268093">
    <property type="component" value="Unassembled WGS sequence"/>
</dbReference>
<feature type="transmembrane region" description="Helical" evidence="8">
    <location>
        <begin position="229"/>
        <end position="249"/>
    </location>
</feature>
<sequence length="325" mass="35741">MTWWWWRSRLPFAVIMLETVTGVTRKYPGTILIGVAGLIIQVAYSVWWVITVVGAFQLFDSSANCTTIDPRTRQPNCTNYALIGIMLFLVFSFYWTSQVIKTVGHVTVSGVFATFYFLEGTPMASKSPTFSALGRALTTSFGSICFGSLIIAVIQTIKAILRSLANDTDSACGAFMAMCAVCFLDCIEGLVEYFNHYAYTEVAIYGKPFCEAAKDTWRLIKDRGVEGNVLGMGIILIGAITALFSYAYVEWVKPTFNAGGNYTVVLVLICFLLGIMMATIVANVIDSGVATTFVALAEDPDALRRTKPELYQRIVQTWPQIAVGV</sequence>
<dbReference type="PANTHER" id="PTHR12385:SF4">
    <property type="entry name" value="PROTEIN PNS1"/>
    <property type="match status" value="1"/>
</dbReference>
<name>A0A433CZV8_9FUNG</name>
<comment type="function">
    <text evidence="1 8">Probably involved in transport through the plasma membrane.</text>
</comment>
<comment type="subcellular location">
    <subcellularLocation>
        <location evidence="8">Cell membrane</location>
        <topology evidence="8">Multi-pass membrane protein</topology>
    </subcellularLocation>
    <subcellularLocation>
        <location evidence="2">Membrane</location>
        <topology evidence="2">Multi-pass membrane protein</topology>
    </subcellularLocation>
</comment>
<comment type="caution">
    <text evidence="9">The sequence shown here is derived from an EMBL/GenBank/DDBJ whole genome shotgun (WGS) entry which is preliminary data.</text>
</comment>
<evidence type="ECO:0000256" key="1">
    <source>
        <dbReference type="ARBA" id="ARBA00002957"/>
    </source>
</evidence>
<dbReference type="InterPro" id="IPR007603">
    <property type="entry name" value="Choline_transptr-like"/>
</dbReference>
<feature type="transmembrane region" description="Helical" evidence="8">
    <location>
        <begin position="77"/>
        <end position="95"/>
    </location>
</feature>
<evidence type="ECO:0000256" key="4">
    <source>
        <dbReference type="ARBA" id="ARBA00015388"/>
    </source>
</evidence>
<feature type="transmembrane region" description="Helical" evidence="8">
    <location>
        <begin position="261"/>
        <end position="285"/>
    </location>
</feature>
<reference evidence="9 10" key="1">
    <citation type="journal article" date="2018" name="New Phytol.">
        <title>Phylogenomics of Endogonaceae and evolution of mycorrhizas within Mucoromycota.</title>
        <authorList>
            <person name="Chang Y."/>
            <person name="Desiro A."/>
            <person name="Na H."/>
            <person name="Sandor L."/>
            <person name="Lipzen A."/>
            <person name="Clum A."/>
            <person name="Barry K."/>
            <person name="Grigoriev I.V."/>
            <person name="Martin F.M."/>
            <person name="Stajich J.E."/>
            <person name="Smith M.E."/>
            <person name="Bonito G."/>
            <person name="Spatafora J.W."/>
        </authorList>
    </citation>
    <scope>NUCLEOTIDE SEQUENCE [LARGE SCALE GENOMIC DNA]</scope>
    <source>
        <strain evidence="9 10">GMNB39</strain>
    </source>
</reference>
<protein>
    <recommendedName>
        <fullName evidence="4 8">Protein PNS1</fullName>
    </recommendedName>
</protein>
<evidence type="ECO:0000313" key="10">
    <source>
        <dbReference type="Proteomes" id="UP000268093"/>
    </source>
</evidence>
<organism evidence="9 10">
    <name type="scientific">Jimgerdemannia flammicorona</name>
    <dbReference type="NCBI Taxonomy" id="994334"/>
    <lineage>
        <taxon>Eukaryota</taxon>
        <taxon>Fungi</taxon>
        <taxon>Fungi incertae sedis</taxon>
        <taxon>Mucoromycota</taxon>
        <taxon>Mucoromycotina</taxon>
        <taxon>Endogonomycetes</taxon>
        <taxon>Endogonales</taxon>
        <taxon>Endogonaceae</taxon>
        <taxon>Jimgerdemannia</taxon>
    </lineage>
</organism>
<evidence type="ECO:0000256" key="5">
    <source>
        <dbReference type="ARBA" id="ARBA00022692"/>
    </source>
</evidence>
<dbReference type="GO" id="GO:0022857">
    <property type="term" value="F:transmembrane transporter activity"/>
    <property type="evidence" value="ECO:0007669"/>
    <property type="project" value="UniProtKB-UniRule"/>
</dbReference>
<evidence type="ECO:0000256" key="6">
    <source>
        <dbReference type="ARBA" id="ARBA00022989"/>
    </source>
</evidence>
<evidence type="ECO:0000256" key="3">
    <source>
        <dbReference type="ARBA" id="ARBA00007168"/>
    </source>
</evidence>
<evidence type="ECO:0000256" key="2">
    <source>
        <dbReference type="ARBA" id="ARBA00004141"/>
    </source>
</evidence>
<dbReference type="GO" id="GO:0005886">
    <property type="term" value="C:plasma membrane"/>
    <property type="evidence" value="ECO:0007669"/>
    <property type="project" value="UniProtKB-SubCell"/>
</dbReference>
<comment type="caution">
    <text evidence="8">Lacks conserved residue(s) required for the propagation of feature annotation.</text>
</comment>
<dbReference type="OrthoDB" id="44736at2759"/>
<proteinExistence type="inferred from homology"/>
<feature type="transmembrane region" description="Helical" evidence="8">
    <location>
        <begin position="132"/>
        <end position="154"/>
    </location>
</feature>
<feature type="transmembrane region" description="Helical" evidence="8">
    <location>
        <begin position="32"/>
        <end position="56"/>
    </location>
</feature>
<keyword evidence="5 8" id="KW-0812">Transmembrane</keyword>
<accession>A0A433CZV8</accession>